<dbReference type="EC" id="3.1.3.12" evidence="4"/>
<dbReference type="HOGENOM" id="CLU_037265_2_0_5"/>
<dbReference type="Proteomes" id="UP000018922">
    <property type="component" value="Chromosome I"/>
</dbReference>
<keyword evidence="4" id="KW-0479">Metal-binding</keyword>
<name>V6F2X2_MAGGM</name>
<evidence type="ECO:0000256" key="4">
    <source>
        <dbReference type="RuleBase" id="RU361117"/>
    </source>
</evidence>
<dbReference type="eggNOG" id="COG1877">
    <property type="taxonomic scope" value="Bacteria"/>
</dbReference>
<reference evidence="5 6" key="1">
    <citation type="journal article" date="2014" name="Genome Announc.">
        <title>Complete genome sequence of Magnetospirillum gryphiswaldense MSR-1.</title>
        <authorList>
            <person name="Wang X."/>
            <person name="Wang Q."/>
            <person name="Zhang W."/>
            <person name="Wang Y."/>
            <person name="Li L."/>
            <person name="Wen T."/>
            <person name="Zhang T."/>
            <person name="Zhang Y."/>
            <person name="Xu J."/>
            <person name="Hu J."/>
            <person name="Li S."/>
            <person name="Liu L."/>
            <person name="Liu J."/>
            <person name="Jiang W."/>
            <person name="Tian J."/>
            <person name="Li Y."/>
            <person name="Schuler D."/>
            <person name="Wang L."/>
            <person name="Li J."/>
        </authorList>
    </citation>
    <scope>NUCLEOTIDE SEQUENCE [LARGE SCALE GENOMIC DNA]</scope>
    <source>
        <strain evidence="6">DSM 6361 / JCM 21280 / NBRC 15271 / MSR-1</strain>
    </source>
</reference>
<sequence>MDDVARQLSNPADWALFLDIDGTLLDIAPTPDDVVVPPSLPEVLDALTARTSGALALVSGRDLAGIDRLFPGDRDAAGCHGAEWRQGGNLFAMVEAVPQGLVAAVSAGAGQLPGVRVEAKARSVALHFRDCLEREAEVVGLANAVIREAGPQFQLLEGKSVIEIIPVGATKGEAIDRFMCCPPYAGRRPVFVGDDITDESGFDAVNRAGGLSIHVGEGPGTAARFRFQSPDWLRHWLASLERSMRGISGNEHA</sequence>
<dbReference type="NCBIfam" id="TIGR00685">
    <property type="entry name" value="T6PP"/>
    <property type="match status" value="1"/>
</dbReference>
<comment type="similarity">
    <text evidence="2 4">Belongs to the trehalose phosphatase family.</text>
</comment>
<dbReference type="PANTHER" id="PTHR43768:SF3">
    <property type="entry name" value="TREHALOSE 6-PHOSPHATE PHOSPHATASE"/>
    <property type="match status" value="1"/>
</dbReference>
<evidence type="ECO:0000313" key="5">
    <source>
        <dbReference type="EMBL" id="CDK99784.1"/>
    </source>
</evidence>
<dbReference type="STRING" id="1430440.MGMSRv2__2569"/>
<dbReference type="SUPFAM" id="SSF56784">
    <property type="entry name" value="HAD-like"/>
    <property type="match status" value="1"/>
</dbReference>
<keyword evidence="4" id="KW-0460">Magnesium</keyword>
<keyword evidence="6" id="KW-1185">Reference proteome</keyword>
<organism evidence="5 6">
    <name type="scientific">Magnetospirillum gryphiswaldense (strain DSM 6361 / JCM 21280 / NBRC 15271 / MSR-1)</name>
    <dbReference type="NCBI Taxonomy" id="431944"/>
    <lineage>
        <taxon>Bacteria</taxon>
        <taxon>Pseudomonadati</taxon>
        <taxon>Pseudomonadota</taxon>
        <taxon>Alphaproteobacteria</taxon>
        <taxon>Rhodospirillales</taxon>
        <taxon>Rhodospirillaceae</taxon>
        <taxon>Magnetospirillum</taxon>
    </lineage>
</organism>
<dbReference type="CDD" id="cd01627">
    <property type="entry name" value="HAD_TPP"/>
    <property type="match status" value="1"/>
</dbReference>
<dbReference type="NCBIfam" id="TIGR01484">
    <property type="entry name" value="HAD-SF-IIB"/>
    <property type="match status" value="1"/>
</dbReference>
<dbReference type="Pfam" id="PF02358">
    <property type="entry name" value="Trehalose_PPase"/>
    <property type="match status" value="1"/>
</dbReference>
<dbReference type="EMBL" id="HG794546">
    <property type="protein sequence ID" value="CDK99784.1"/>
    <property type="molecule type" value="Genomic_DNA"/>
</dbReference>
<dbReference type="GO" id="GO:0046872">
    <property type="term" value="F:metal ion binding"/>
    <property type="evidence" value="ECO:0007669"/>
    <property type="project" value="UniProtKB-KW"/>
</dbReference>
<keyword evidence="3 4" id="KW-0378">Hydrolase</keyword>
<dbReference type="UniPathway" id="UPA00299"/>
<comment type="catalytic activity">
    <reaction evidence="4">
        <text>alpha,alpha-trehalose 6-phosphate + H2O = alpha,alpha-trehalose + phosphate</text>
        <dbReference type="Rhea" id="RHEA:23420"/>
        <dbReference type="ChEBI" id="CHEBI:15377"/>
        <dbReference type="ChEBI" id="CHEBI:16551"/>
        <dbReference type="ChEBI" id="CHEBI:43474"/>
        <dbReference type="ChEBI" id="CHEBI:58429"/>
        <dbReference type="EC" id="3.1.3.12"/>
    </reaction>
</comment>
<dbReference type="PANTHER" id="PTHR43768">
    <property type="entry name" value="TREHALOSE 6-PHOSPHATE PHOSPHATASE"/>
    <property type="match status" value="1"/>
</dbReference>
<dbReference type="InterPro" id="IPR006379">
    <property type="entry name" value="HAD-SF_hydro_IIB"/>
</dbReference>
<evidence type="ECO:0000256" key="1">
    <source>
        <dbReference type="ARBA" id="ARBA00005199"/>
    </source>
</evidence>
<evidence type="ECO:0000256" key="3">
    <source>
        <dbReference type="ARBA" id="ARBA00022801"/>
    </source>
</evidence>
<dbReference type="GO" id="GO:0004805">
    <property type="term" value="F:trehalose-phosphatase activity"/>
    <property type="evidence" value="ECO:0007669"/>
    <property type="project" value="UniProtKB-EC"/>
</dbReference>
<proteinExistence type="inferred from homology"/>
<comment type="pathway">
    <text evidence="1 4">Glycan biosynthesis; trehalose biosynthesis.</text>
</comment>
<comment type="function">
    <text evidence="4">Removes the phosphate from trehalose 6-phosphate to produce free trehalose.</text>
</comment>
<dbReference type="Gene3D" id="3.40.50.1000">
    <property type="entry name" value="HAD superfamily/HAD-like"/>
    <property type="match status" value="1"/>
</dbReference>
<dbReference type="InterPro" id="IPR044651">
    <property type="entry name" value="OTSB-like"/>
</dbReference>
<comment type="cofactor">
    <cofactor evidence="4">
        <name>Mg(2+)</name>
        <dbReference type="ChEBI" id="CHEBI:18420"/>
    </cofactor>
</comment>
<dbReference type="Gene3D" id="3.30.70.1020">
    <property type="entry name" value="Trehalose-6-phosphate phosphatase related protein, domain 2"/>
    <property type="match status" value="1"/>
</dbReference>
<dbReference type="AlphaFoldDB" id="V6F2X2"/>
<evidence type="ECO:0000313" key="6">
    <source>
        <dbReference type="Proteomes" id="UP000018922"/>
    </source>
</evidence>
<protein>
    <recommendedName>
        <fullName evidence="4">Trehalose 6-phosphate phosphatase</fullName>
        <ecNumber evidence="4">3.1.3.12</ecNumber>
    </recommendedName>
</protein>
<dbReference type="InterPro" id="IPR023214">
    <property type="entry name" value="HAD_sf"/>
</dbReference>
<dbReference type="InterPro" id="IPR003337">
    <property type="entry name" value="Trehalose_PPase"/>
</dbReference>
<evidence type="ECO:0000256" key="2">
    <source>
        <dbReference type="ARBA" id="ARBA00008770"/>
    </source>
</evidence>
<gene>
    <name evidence="5" type="primary">otsB</name>
    <name evidence="5" type="ordered locus">MGMSRv2__2569</name>
</gene>
<dbReference type="GO" id="GO:0005992">
    <property type="term" value="P:trehalose biosynthetic process"/>
    <property type="evidence" value="ECO:0007669"/>
    <property type="project" value="UniProtKB-UniPathway"/>
</dbReference>
<accession>V6F2X2</accession>
<dbReference type="KEGG" id="mgy:MGMSRv2__2569"/>
<dbReference type="InterPro" id="IPR036412">
    <property type="entry name" value="HAD-like_sf"/>
</dbReference>